<feature type="signal peptide" evidence="1">
    <location>
        <begin position="1"/>
        <end position="20"/>
    </location>
</feature>
<evidence type="ECO:0000259" key="2">
    <source>
        <dbReference type="Pfam" id="PF03372"/>
    </source>
</evidence>
<dbReference type="EMBL" id="JBHUOK010000008">
    <property type="protein sequence ID" value="MFD2788928.1"/>
    <property type="molecule type" value="Genomic_DNA"/>
</dbReference>
<keyword evidence="3" id="KW-0378">Hydrolase</keyword>
<sequence>MRLMKIPFLILLFGSLSSHSCSSDNQDPEPPAENNPVVKVMSYNIHIGNPPSKESDFRDLQAIAYVINLAKPDLVALSEVDNKTRRSGITIHQAKELAKLTDMHYFFTKAIDYQGGEYGDAVLSKLPILDSTRYELPTTASNFEARSVAMITVEKEGHKFHFGSTHLDHTSDDANRVLQAKELNKIIEKLSLPVIIAGDLNALPDSKPIEILHQTLTPTCRTSCPLTFPAIKPNRTLDYIMYRPKQKFNVESLKVLNETYASDHLPVLAELSLMSK</sequence>
<dbReference type="Pfam" id="PF03372">
    <property type="entry name" value="Exo_endo_phos"/>
    <property type="match status" value="1"/>
</dbReference>
<feature type="domain" description="Endonuclease/exonuclease/phosphatase" evidence="2">
    <location>
        <begin position="41"/>
        <end position="264"/>
    </location>
</feature>
<name>A0ABW5VBP1_9FLAO</name>
<keyword evidence="1" id="KW-0732">Signal</keyword>
<comment type="caution">
    <text evidence="3">The sequence shown here is derived from an EMBL/GenBank/DDBJ whole genome shotgun (WGS) entry which is preliminary data.</text>
</comment>
<dbReference type="PANTHER" id="PTHR14859:SF15">
    <property type="entry name" value="ENDONUCLEASE_EXONUCLEASE_PHOSPHATASE DOMAIN-CONTAINING PROTEIN"/>
    <property type="match status" value="1"/>
</dbReference>
<reference evidence="4" key="1">
    <citation type="journal article" date="2019" name="Int. J. Syst. Evol. Microbiol.">
        <title>The Global Catalogue of Microorganisms (GCM) 10K type strain sequencing project: providing services to taxonomists for standard genome sequencing and annotation.</title>
        <authorList>
            <consortium name="The Broad Institute Genomics Platform"/>
            <consortium name="The Broad Institute Genome Sequencing Center for Infectious Disease"/>
            <person name="Wu L."/>
            <person name="Ma J."/>
        </authorList>
    </citation>
    <scope>NUCLEOTIDE SEQUENCE [LARGE SCALE GENOMIC DNA]</scope>
    <source>
        <strain evidence="4">KCTC 52924</strain>
    </source>
</reference>
<keyword evidence="3" id="KW-0255">Endonuclease</keyword>
<dbReference type="GO" id="GO:0004519">
    <property type="term" value="F:endonuclease activity"/>
    <property type="evidence" value="ECO:0007669"/>
    <property type="project" value="UniProtKB-KW"/>
</dbReference>
<evidence type="ECO:0000313" key="3">
    <source>
        <dbReference type="EMBL" id="MFD2788928.1"/>
    </source>
</evidence>
<accession>A0ABW5VBP1</accession>
<dbReference type="SUPFAM" id="SSF56219">
    <property type="entry name" value="DNase I-like"/>
    <property type="match status" value="1"/>
</dbReference>
<keyword evidence="3" id="KW-0540">Nuclease</keyword>
<dbReference type="InterPro" id="IPR051916">
    <property type="entry name" value="GPI-anchor_lipid_remodeler"/>
</dbReference>
<dbReference type="RefSeq" id="WP_251808978.1">
    <property type="nucleotide sequence ID" value="NZ_CP166679.1"/>
</dbReference>
<dbReference type="InterPro" id="IPR005135">
    <property type="entry name" value="Endo/exonuclease/phosphatase"/>
</dbReference>
<organism evidence="3 4">
    <name type="scientific">Arenibacter antarcticus</name>
    <dbReference type="NCBI Taxonomy" id="2040469"/>
    <lineage>
        <taxon>Bacteria</taxon>
        <taxon>Pseudomonadati</taxon>
        <taxon>Bacteroidota</taxon>
        <taxon>Flavobacteriia</taxon>
        <taxon>Flavobacteriales</taxon>
        <taxon>Flavobacteriaceae</taxon>
        <taxon>Arenibacter</taxon>
    </lineage>
</organism>
<protein>
    <submittedName>
        <fullName evidence="3">Endonuclease/exonuclease/phosphatase family protein</fullName>
    </submittedName>
</protein>
<keyword evidence="4" id="KW-1185">Reference proteome</keyword>
<proteinExistence type="predicted"/>
<dbReference type="PANTHER" id="PTHR14859">
    <property type="entry name" value="CALCOFLUOR WHITE HYPERSENSITIVE PROTEIN PRECURSOR"/>
    <property type="match status" value="1"/>
</dbReference>
<evidence type="ECO:0000313" key="4">
    <source>
        <dbReference type="Proteomes" id="UP001597532"/>
    </source>
</evidence>
<dbReference type="Gene3D" id="3.60.10.10">
    <property type="entry name" value="Endonuclease/exonuclease/phosphatase"/>
    <property type="match status" value="1"/>
</dbReference>
<evidence type="ECO:0000256" key="1">
    <source>
        <dbReference type="SAM" id="SignalP"/>
    </source>
</evidence>
<dbReference type="InterPro" id="IPR036691">
    <property type="entry name" value="Endo/exonu/phosph_ase_sf"/>
</dbReference>
<dbReference type="Proteomes" id="UP001597532">
    <property type="component" value="Unassembled WGS sequence"/>
</dbReference>
<feature type="chain" id="PRO_5046598128" evidence="1">
    <location>
        <begin position="21"/>
        <end position="276"/>
    </location>
</feature>
<gene>
    <name evidence="3" type="ORF">ACFS1K_04060</name>
</gene>